<feature type="transmembrane region" description="Helical" evidence="2">
    <location>
        <begin position="101"/>
        <end position="124"/>
    </location>
</feature>
<dbReference type="Proteomes" id="UP000315700">
    <property type="component" value="Chromosome"/>
</dbReference>
<dbReference type="RefSeq" id="WP_145033134.1">
    <property type="nucleotide sequence ID" value="NZ_CP036271.1"/>
</dbReference>
<keyword evidence="2" id="KW-0812">Transmembrane</keyword>
<accession>A0A517SJ42</accession>
<feature type="transmembrane region" description="Helical" evidence="2">
    <location>
        <begin position="61"/>
        <end position="80"/>
    </location>
</feature>
<dbReference type="Pfam" id="PF01478">
    <property type="entry name" value="Peptidase_A24"/>
    <property type="match status" value="1"/>
</dbReference>
<dbReference type="GO" id="GO:0005886">
    <property type="term" value="C:plasma membrane"/>
    <property type="evidence" value="ECO:0007669"/>
    <property type="project" value="TreeGrafter"/>
</dbReference>
<proteinExistence type="inferred from homology"/>
<keyword evidence="2" id="KW-0472">Membrane</keyword>
<feature type="transmembrane region" description="Helical" evidence="2">
    <location>
        <begin position="151"/>
        <end position="168"/>
    </location>
</feature>
<feature type="domain" description="Prepilin type IV endopeptidase peptidase" evidence="3">
    <location>
        <begin position="15"/>
        <end position="114"/>
    </location>
</feature>
<dbReference type="AlphaFoldDB" id="A0A517SJ42"/>
<dbReference type="KEGG" id="ccos:Pan44_42010"/>
<keyword evidence="5" id="KW-1185">Reference proteome</keyword>
<evidence type="ECO:0000256" key="2">
    <source>
        <dbReference type="SAM" id="Phobius"/>
    </source>
</evidence>
<dbReference type="GO" id="GO:0006465">
    <property type="term" value="P:signal peptide processing"/>
    <property type="evidence" value="ECO:0007669"/>
    <property type="project" value="TreeGrafter"/>
</dbReference>
<comment type="similarity">
    <text evidence="1">Belongs to the peptidase A24 family.</text>
</comment>
<dbReference type="FunCoup" id="A0A517SJ42">
    <property type="interactions" value="45"/>
</dbReference>
<dbReference type="InParanoid" id="A0A517SJ42"/>
<dbReference type="Gene3D" id="1.20.120.1220">
    <property type="match status" value="1"/>
</dbReference>
<dbReference type="EMBL" id="CP036271">
    <property type="protein sequence ID" value="QDT56150.1"/>
    <property type="molecule type" value="Genomic_DNA"/>
</dbReference>
<dbReference type="OrthoDB" id="286275at2"/>
<sequence length="197" mass="21233">MLSLTAANWVLVVAMVVFTAVAAAWDLREKRIPNKLTLPMFFAGWIYQIAFHGWAGVLDGLAGFAIGFGVLFVLWFIGGGGGGDVKLMGAMSVWMGFQMTLLVLVTSTAAVVLLTMGAVVWGILNRGMRKTQERLKAKAGETRAQKQARRILPYAVPVALATWLVLAWKIPGLNKAARAAEKPVEKAAPAQPAEVQK</sequence>
<evidence type="ECO:0000313" key="4">
    <source>
        <dbReference type="EMBL" id="QDT56150.1"/>
    </source>
</evidence>
<dbReference type="InterPro" id="IPR050882">
    <property type="entry name" value="Prepilin_peptidase/N-MTase"/>
</dbReference>
<organism evidence="4 5">
    <name type="scientific">Caulifigura coniformis</name>
    <dbReference type="NCBI Taxonomy" id="2527983"/>
    <lineage>
        <taxon>Bacteria</taxon>
        <taxon>Pseudomonadati</taxon>
        <taxon>Planctomycetota</taxon>
        <taxon>Planctomycetia</taxon>
        <taxon>Planctomycetales</taxon>
        <taxon>Planctomycetaceae</taxon>
        <taxon>Caulifigura</taxon>
    </lineage>
</organism>
<dbReference type="GO" id="GO:0004190">
    <property type="term" value="F:aspartic-type endopeptidase activity"/>
    <property type="evidence" value="ECO:0007669"/>
    <property type="project" value="InterPro"/>
</dbReference>
<feature type="transmembrane region" description="Helical" evidence="2">
    <location>
        <begin position="37"/>
        <end position="55"/>
    </location>
</feature>
<reference evidence="4 5" key="1">
    <citation type="submission" date="2019-02" db="EMBL/GenBank/DDBJ databases">
        <title>Deep-cultivation of Planctomycetes and their phenomic and genomic characterization uncovers novel biology.</title>
        <authorList>
            <person name="Wiegand S."/>
            <person name="Jogler M."/>
            <person name="Boedeker C."/>
            <person name="Pinto D."/>
            <person name="Vollmers J."/>
            <person name="Rivas-Marin E."/>
            <person name="Kohn T."/>
            <person name="Peeters S.H."/>
            <person name="Heuer A."/>
            <person name="Rast P."/>
            <person name="Oberbeckmann S."/>
            <person name="Bunk B."/>
            <person name="Jeske O."/>
            <person name="Meyerdierks A."/>
            <person name="Storesund J.E."/>
            <person name="Kallscheuer N."/>
            <person name="Luecker S."/>
            <person name="Lage O.M."/>
            <person name="Pohl T."/>
            <person name="Merkel B.J."/>
            <person name="Hornburger P."/>
            <person name="Mueller R.-W."/>
            <person name="Bruemmer F."/>
            <person name="Labrenz M."/>
            <person name="Spormann A.M."/>
            <person name="Op den Camp H."/>
            <person name="Overmann J."/>
            <person name="Amann R."/>
            <person name="Jetten M.S.M."/>
            <person name="Mascher T."/>
            <person name="Medema M.H."/>
            <person name="Devos D.P."/>
            <person name="Kaster A.-K."/>
            <person name="Ovreas L."/>
            <person name="Rohde M."/>
            <person name="Galperin M.Y."/>
            <person name="Jogler C."/>
        </authorList>
    </citation>
    <scope>NUCLEOTIDE SEQUENCE [LARGE SCALE GENOMIC DNA]</scope>
    <source>
        <strain evidence="4 5">Pan44</strain>
    </source>
</reference>
<protein>
    <submittedName>
        <fullName evidence="4">Type IV leader peptidase family protein</fullName>
    </submittedName>
</protein>
<evidence type="ECO:0000259" key="3">
    <source>
        <dbReference type="Pfam" id="PF01478"/>
    </source>
</evidence>
<evidence type="ECO:0000256" key="1">
    <source>
        <dbReference type="ARBA" id="ARBA00005801"/>
    </source>
</evidence>
<dbReference type="PANTHER" id="PTHR30487:SF0">
    <property type="entry name" value="PREPILIN LEADER PEPTIDASE_N-METHYLTRANSFERASE-RELATED"/>
    <property type="match status" value="1"/>
</dbReference>
<feature type="transmembrane region" description="Helical" evidence="2">
    <location>
        <begin position="6"/>
        <end position="25"/>
    </location>
</feature>
<name>A0A517SJ42_9PLAN</name>
<dbReference type="InterPro" id="IPR000045">
    <property type="entry name" value="Prepilin_IV_endopep_pep"/>
</dbReference>
<keyword evidence="2" id="KW-1133">Transmembrane helix</keyword>
<evidence type="ECO:0000313" key="5">
    <source>
        <dbReference type="Proteomes" id="UP000315700"/>
    </source>
</evidence>
<dbReference type="PANTHER" id="PTHR30487">
    <property type="entry name" value="TYPE 4 PREPILIN-LIKE PROTEINS LEADER PEPTIDE-PROCESSING ENZYME"/>
    <property type="match status" value="1"/>
</dbReference>
<gene>
    <name evidence="4" type="ORF">Pan44_42010</name>
</gene>